<evidence type="ECO:0000313" key="2">
    <source>
        <dbReference type="Proteomes" id="UP001057402"/>
    </source>
</evidence>
<gene>
    <name evidence="1" type="ORF">MLD38_033020</name>
</gene>
<dbReference type="Proteomes" id="UP001057402">
    <property type="component" value="Chromosome 10"/>
</dbReference>
<evidence type="ECO:0000313" key="1">
    <source>
        <dbReference type="EMBL" id="KAI4319421.1"/>
    </source>
</evidence>
<keyword evidence="2" id="KW-1185">Reference proteome</keyword>
<comment type="caution">
    <text evidence="1">The sequence shown here is derived from an EMBL/GenBank/DDBJ whole genome shotgun (WGS) entry which is preliminary data.</text>
</comment>
<name>A0ACB9M788_9MYRT</name>
<sequence length="826" mass="91611">MSQNYVHEAPGTEEVPADSPETDPKSSTDWKPSIQKLRRYDSIDIELGKFPRDHAHAAKQAMGWATVLHLAFQSIGIVYGDIGTSPLYVFKTTFAKEIRDPDDVFGVLSLILYTLTLIPLVKYVFIVLQANDNGDGGTFPLYSLICRYAKVGLLPSQQAEDQDVSNYQLEPSSNRLRRASCLKSKLEGSRPAKLFLLFATMLGTSMVNGDGVLTPSMSVLSAVGGITEATSKMNQDMIVAILVFLFMFQRLGTDKEQARGLDLPWRVVLAITGTEALFADIGHFSVRSIQVSMSAITYPALVLAYTGQASFLRKHPEHVSDTFYKSIPGPLYWPMLVVAVMASIIASQAMISGTFSMILKSLSLGCFLRVKIMHTSTKYKGQVYIPEINYLLMIATVVVTIGFRTTDMIGNAYGKSRSRVPKHTIFLSVHGQASFLRKHPELASDTFYKSIPGAMYWPMFVVAVLAAAIASQAMISGTFSIIQQSLALGCFPRVKVLHTSAKFEGQVYVPGINYLLMVACVAVSVGFRTTEKIGNAYGIAVVFVMVLSSLFLGLIMIMVWKTNLLLVILYAVTIGLIELVYLSSVLYKFDQGGYLPLAFAAIVTMIMYVWNYVYCKKYYYELDHKITPERLKEIISDPNLRRMPKLALFYSELVQGIPPIFEQYLSNVPALNNVLVFISFKSLPISKVPQEERFLFRRIASDDANVYRCVVRYGYSDVHGSSGRGESFEVTLVEGLKGYIRSNTAGGDEEGRGKRDVEAIEGAWDAGVVHLVGESDVAAGKGSGIRKRITINYGYNFLKRILKQSSNEVFDIPHEKLLKVGMTYLL</sequence>
<organism evidence="1 2">
    <name type="scientific">Melastoma candidum</name>
    <dbReference type="NCBI Taxonomy" id="119954"/>
    <lineage>
        <taxon>Eukaryota</taxon>
        <taxon>Viridiplantae</taxon>
        <taxon>Streptophyta</taxon>
        <taxon>Embryophyta</taxon>
        <taxon>Tracheophyta</taxon>
        <taxon>Spermatophyta</taxon>
        <taxon>Magnoliopsida</taxon>
        <taxon>eudicotyledons</taxon>
        <taxon>Gunneridae</taxon>
        <taxon>Pentapetalae</taxon>
        <taxon>rosids</taxon>
        <taxon>malvids</taxon>
        <taxon>Myrtales</taxon>
        <taxon>Melastomataceae</taxon>
        <taxon>Melastomatoideae</taxon>
        <taxon>Melastomateae</taxon>
        <taxon>Melastoma</taxon>
    </lineage>
</organism>
<protein>
    <submittedName>
        <fullName evidence="1">Uncharacterized protein</fullName>
    </submittedName>
</protein>
<proteinExistence type="predicted"/>
<reference evidence="2" key="1">
    <citation type="journal article" date="2023" name="Front. Plant Sci.">
        <title>Chromosomal-level genome assembly of Melastoma candidum provides insights into trichome evolution.</title>
        <authorList>
            <person name="Zhong Y."/>
            <person name="Wu W."/>
            <person name="Sun C."/>
            <person name="Zou P."/>
            <person name="Liu Y."/>
            <person name="Dai S."/>
            <person name="Zhou R."/>
        </authorList>
    </citation>
    <scope>NUCLEOTIDE SEQUENCE [LARGE SCALE GENOMIC DNA]</scope>
</reference>
<dbReference type="EMBL" id="CM042889">
    <property type="protein sequence ID" value="KAI4319421.1"/>
    <property type="molecule type" value="Genomic_DNA"/>
</dbReference>
<accession>A0ACB9M788</accession>